<comment type="caution">
    <text evidence="3">The sequence shown here is derived from an EMBL/GenBank/DDBJ whole genome shotgun (WGS) entry which is preliminary data.</text>
</comment>
<dbReference type="Proteomes" id="UP000265515">
    <property type="component" value="Unassembled WGS sequence"/>
</dbReference>
<evidence type="ECO:0000313" key="3">
    <source>
        <dbReference type="EMBL" id="GBG70773.1"/>
    </source>
</evidence>
<dbReference type="EMBL" id="BFEA01000136">
    <property type="protein sequence ID" value="GBG70773.1"/>
    <property type="molecule type" value="Genomic_DNA"/>
</dbReference>
<protein>
    <recommendedName>
        <fullName evidence="5">CCHC-type domain-containing protein</fullName>
    </recommendedName>
</protein>
<keyword evidence="4" id="KW-1185">Reference proteome</keyword>
<name>A0A388KLE0_CHABU</name>
<sequence>MANPSHFSNMQQVSFANSTPNGVAIGGNGYGTVTRYICGKAGHYSMNCWQTSARLSSQPPIDNDTAKMRDFYKRAVQREKEECERKAKEEMEKRRLEEDQRRESERILNAEAREARLEATIARLLAQQNRTNYAITATPATVRKKSPTSKARMLREIRSYIGESEDESEEVREEAGKLVDAIERRKKAGKVKAPVEEEEERSTRVVKRPREKTVEANQDPDDECLKTPRKGLSASCSNEGMIEYALEVHKRMSAKKVPEIRKICSKEGIKWSKRDEVICELVRCRTKLAYEGFVERKEDISPLNEK</sequence>
<keyword evidence="1" id="KW-0175">Coiled coil</keyword>
<evidence type="ECO:0000256" key="1">
    <source>
        <dbReference type="SAM" id="Coils"/>
    </source>
</evidence>
<organism evidence="3 4">
    <name type="scientific">Chara braunii</name>
    <name type="common">Braun's stonewort</name>
    <dbReference type="NCBI Taxonomy" id="69332"/>
    <lineage>
        <taxon>Eukaryota</taxon>
        <taxon>Viridiplantae</taxon>
        <taxon>Streptophyta</taxon>
        <taxon>Charophyceae</taxon>
        <taxon>Charales</taxon>
        <taxon>Characeae</taxon>
        <taxon>Chara</taxon>
    </lineage>
</organism>
<feature type="region of interest" description="Disordered" evidence="2">
    <location>
        <begin position="193"/>
        <end position="230"/>
    </location>
</feature>
<reference evidence="3 4" key="1">
    <citation type="journal article" date="2018" name="Cell">
        <title>The Chara Genome: Secondary Complexity and Implications for Plant Terrestrialization.</title>
        <authorList>
            <person name="Nishiyama T."/>
            <person name="Sakayama H."/>
            <person name="Vries J.D."/>
            <person name="Buschmann H."/>
            <person name="Saint-Marcoux D."/>
            <person name="Ullrich K.K."/>
            <person name="Haas F.B."/>
            <person name="Vanderstraeten L."/>
            <person name="Becker D."/>
            <person name="Lang D."/>
            <person name="Vosolsobe S."/>
            <person name="Rombauts S."/>
            <person name="Wilhelmsson P.K.I."/>
            <person name="Janitza P."/>
            <person name="Kern R."/>
            <person name="Heyl A."/>
            <person name="Rumpler F."/>
            <person name="Villalobos L.I.A.C."/>
            <person name="Clay J.M."/>
            <person name="Skokan R."/>
            <person name="Toyoda A."/>
            <person name="Suzuki Y."/>
            <person name="Kagoshima H."/>
            <person name="Schijlen E."/>
            <person name="Tajeshwar N."/>
            <person name="Catarino B."/>
            <person name="Hetherington A.J."/>
            <person name="Saltykova A."/>
            <person name="Bonnot C."/>
            <person name="Breuninger H."/>
            <person name="Symeonidi A."/>
            <person name="Radhakrishnan G.V."/>
            <person name="Van Nieuwerburgh F."/>
            <person name="Deforce D."/>
            <person name="Chang C."/>
            <person name="Karol K.G."/>
            <person name="Hedrich R."/>
            <person name="Ulvskov P."/>
            <person name="Glockner G."/>
            <person name="Delwiche C.F."/>
            <person name="Petrasek J."/>
            <person name="Van de Peer Y."/>
            <person name="Friml J."/>
            <person name="Beilby M."/>
            <person name="Dolan L."/>
            <person name="Kohara Y."/>
            <person name="Sugano S."/>
            <person name="Fujiyama A."/>
            <person name="Delaux P.-M."/>
            <person name="Quint M."/>
            <person name="TheiBen G."/>
            <person name="Hagemann M."/>
            <person name="Harholt J."/>
            <person name="Dunand C."/>
            <person name="Zachgo S."/>
            <person name="Langdale J."/>
            <person name="Maumus F."/>
            <person name="Straeten D.V.D."/>
            <person name="Gould S.B."/>
            <person name="Rensing S.A."/>
        </authorList>
    </citation>
    <scope>NUCLEOTIDE SEQUENCE [LARGE SCALE GENOMIC DNA]</scope>
    <source>
        <strain evidence="3 4">S276</strain>
    </source>
</reference>
<feature type="coiled-coil region" evidence="1">
    <location>
        <begin position="69"/>
        <end position="127"/>
    </location>
</feature>
<accession>A0A388KLE0</accession>
<evidence type="ECO:0000313" key="4">
    <source>
        <dbReference type="Proteomes" id="UP000265515"/>
    </source>
</evidence>
<evidence type="ECO:0000256" key="2">
    <source>
        <dbReference type="SAM" id="MobiDB-lite"/>
    </source>
</evidence>
<dbReference type="Gramene" id="GBG70773">
    <property type="protein sequence ID" value="GBG70773"/>
    <property type="gene ID" value="CBR_g8071"/>
</dbReference>
<gene>
    <name evidence="3" type="ORF">CBR_g8071</name>
</gene>
<dbReference type="AlphaFoldDB" id="A0A388KLE0"/>
<proteinExistence type="predicted"/>
<evidence type="ECO:0008006" key="5">
    <source>
        <dbReference type="Google" id="ProtNLM"/>
    </source>
</evidence>